<dbReference type="Pfam" id="PF02604">
    <property type="entry name" value="PhdYeFM_antitox"/>
    <property type="match status" value="1"/>
</dbReference>
<dbReference type="InterPro" id="IPR006442">
    <property type="entry name" value="Antitoxin_Phd/YefM"/>
</dbReference>
<dbReference type="PANTHER" id="PTHR33713">
    <property type="entry name" value="ANTITOXIN YAFN-RELATED"/>
    <property type="match status" value="1"/>
</dbReference>
<comment type="similarity">
    <text evidence="1 2">Belongs to the phD/YefM antitoxin family.</text>
</comment>
<dbReference type="InterPro" id="IPR051405">
    <property type="entry name" value="phD/YefM_antitoxin"/>
</dbReference>
<protein>
    <recommendedName>
        <fullName evidence="2">Antitoxin</fullName>
    </recommendedName>
</protein>
<dbReference type="RefSeq" id="WP_115536740.1">
    <property type="nucleotide sequence ID" value="NZ_QRGA01000018.1"/>
</dbReference>
<proteinExistence type="inferred from homology"/>
<keyword evidence="4" id="KW-1185">Reference proteome</keyword>
<evidence type="ECO:0000256" key="1">
    <source>
        <dbReference type="ARBA" id="ARBA00009981"/>
    </source>
</evidence>
<dbReference type="NCBIfam" id="TIGR01552">
    <property type="entry name" value="phd_fam"/>
    <property type="match status" value="1"/>
</dbReference>
<dbReference type="InterPro" id="IPR036165">
    <property type="entry name" value="YefM-like_sf"/>
</dbReference>
<comment type="caution">
    <text evidence="3">The sequence shown here is derived from an EMBL/GenBank/DDBJ whole genome shotgun (WGS) entry which is preliminary data.</text>
</comment>
<dbReference type="OrthoDB" id="9802003at2"/>
<dbReference type="PANTHER" id="PTHR33713:SF6">
    <property type="entry name" value="ANTITOXIN YEFM"/>
    <property type="match status" value="1"/>
</dbReference>
<evidence type="ECO:0000256" key="2">
    <source>
        <dbReference type="RuleBase" id="RU362080"/>
    </source>
</evidence>
<evidence type="ECO:0000313" key="3">
    <source>
        <dbReference type="EMBL" id="RDU95633.1"/>
    </source>
</evidence>
<dbReference type="Proteomes" id="UP000256838">
    <property type="component" value="Unassembled WGS sequence"/>
</dbReference>
<accession>A0A3D8JR84</accession>
<sequence>MNILTFSQARADFEQALDAVCKNHEPTVITRQRGEHVVMMSLEDYNSLQETLHLLSTPTNSDRLRQSIAEFRASRTFVRELVIMTQKKKVKNNAAGVTSHKVAQRTST</sequence>
<organism evidence="3 4">
    <name type="scientific">Trinickia dinghuensis</name>
    <dbReference type="NCBI Taxonomy" id="2291023"/>
    <lineage>
        <taxon>Bacteria</taxon>
        <taxon>Pseudomonadati</taxon>
        <taxon>Pseudomonadota</taxon>
        <taxon>Betaproteobacteria</taxon>
        <taxon>Burkholderiales</taxon>
        <taxon>Burkholderiaceae</taxon>
        <taxon>Trinickia</taxon>
    </lineage>
</organism>
<comment type="function">
    <text evidence="2">Antitoxin component of a type II toxin-antitoxin (TA) system.</text>
</comment>
<reference evidence="3 4" key="1">
    <citation type="submission" date="2018-08" db="EMBL/GenBank/DDBJ databases">
        <title>Paraburkholderia sp. DHOM06 isolated from forest soil.</title>
        <authorList>
            <person name="Gao Z.-H."/>
            <person name="Qiu L.-H."/>
        </authorList>
    </citation>
    <scope>NUCLEOTIDE SEQUENCE [LARGE SCALE GENOMIC DNA]</scope>
    <source>
        <strain evidence="3 4">DHOM06</strain>
    </source>
</reference>
<dbReference type="EMBL" id="QRGA01000018">
    <property type="protein sequence ID" value="RDU95633.1"/>
    <property type="molecule type" value="Genomic_DNA"/>
</dbReference>
<dbReference type="Gene3D" id="3.40.1620.10">
    <property type="entry name" value="YefM-like domain"/>
    <property type="match status" value="1"/>
</dbReference>
<dbReference type="SUPFAM" id="SSF143120">
    <property type="entry name" value="YefM-like"/>
    <property type="match status" value="1"/>
</dbReference>
<gene>
    <name evidence="3" type="ORF">DWV00_27290</name>
</gene>
<evidence type="ECO:0000313" key="4">
    <source>
        <dbReference type="Proteomes" id="UP000256838"/>
    </source>
</evidence>
<dbReference type="Gene3D" id="6.10.250.330">
    <property type="match status" value="1"/>
</dbReference>
<name>A0A3D8JR84_9BURK</name>
<dbReference type="AlphaFoldDB" id="A0A3D8JR84"/>